<dbReference type="Pfam" id="PF22725">
    <property type="entry name" value="GFO_IDH_MocA_C3"/>
    <property type="match status" value="1"/>
</dbReference>
<feature type="domain" description="Gfo/Idh/MocA-like oxidoreductase N-terminal" evidence="2">
    <location>
        <begin position="3"/>
        <end position="116"/>
    </location>
</feature>
<evidence type="ECO:0000259" key="2">
    <source>
        <dbReference type="Pfam" id="PF01408"/>
    </source>
</evidence>
<evidence type="ECO:0000256" key="1">
    <source>
        <dbReference type="ARBA" id="ARBA00022729"/>
    </source>
</evidence>
<dbReference type="EMBL" id="JAUOQI010000016">
    <property type="protein sequence ID" value="MDO6579150.1"/>
    <property type="molecule type" value="Genomic_DNA"/>
</dbReference>
<dbReference type="Proteomes" id="UP001170717">
    <property type="component" value="Unassembled WGS sequence"/>
</dbReference>
<sequence length="350" mass="38496">MYRFGIVGAGMIADFHAQAIKAIPNAQLTGIYSRSVDKANTFAQKHNCTPFDDYTSFINSPDIDVITICTPSGFHLEPIAAAAKAGKHIICEKPLEVTTQRVDEMITVCAENNVMLAGIFPRRFNASSQLLKAALDQGRFGKIAMADAYIKWWRTQEYYESGAWRGTWKLDGGGALMNQSIHTIDLLLYVMGDVKSVRAETRLVAHKGIEVEDVGIAMVEFESGALGVIQGSTACWSKNGHPAEIQITGSQGSVFMSDDKFRLWEFANESEHDNEIRQQYGLDESEAGAGAADPSAIDFVWHQRNFEDVLKALENGTTPLVDGFESRRSIALLNAIYRSAAKGGEKEFVL</sequence>
<dbReference type="InterPro" id="IPR036291">
    <property type="entry name" value="NAD(P)-bd_dom_sf"/>
</dbReference>
<name>A0AAW7Z7B1_9ALTE</name>
<dbReference type="InterPro" id="IPR000683">
    <property type="entry name" value="Gfo/Idh/MocA-like_OxRdtase_N"/>
</dbReference>
<dbReference type="SUPFAM" id="SSF55347">
    <property type="entry name" value="Glyceraldehyde-3-phosphate dehydrogenase-like, C-terminal domain"/>
    <property type="match status" value="1"/>
</dbReference>
<dbReference type="InterPro" id="IPR055170">
    <property type="entry name" value="GFO_IDH_MocA-like_dom"/>
</dbReference>
<dbReference type="PANTHER" id="PTHR43249">
    <property type="entry name" value="UDP-N-ACETYL-2-AMINO-2-DEOXY-D-GLUCURONATE OXIDASE"/>
    <property type="match status" value="1"/>
</dbReference>
<protein>
    <submittedName>
        <fullName evidence="4">Gfo/Idh/MocA family oxidoreductase</fullName>
    </submittedName>
</protein>
<accession>A0AAW7Z7B1</accession>
<dbReference type="Gene3D" id="3.30.360.10">
    <property type="entry name" value="Dihydrodipicolinate Reductase, domain 2"/>
    <property type="match status" value="1"/>
</dbReference>
<dbReference type="AlphaFoldDB" id="A0AAW7Z7B1"/>
<dbReference type="RefSeq" id="WP_061997831.1">
    <property type="nucleotide sequence ID" value="NZ_JAUOQI010000016.1"/>
</dbReference>
<evidence type="ECO:0000313" key="4">
    <source>
        <dbReference type="EMBL" id="MDO6579150.1"/>
    </source>
</evidence>
<reference evidence="4" key="1">
    <citation type="submission" date="2023-07" db="EMBL/GenBank/DDBJ databases">
        <title>Genome content predicts the carbon catabolic preferences of heterotrophic bacteria.</title>
        <authorList>
            <person name="Gralka M."/>
        </authorList>
    </citation>
    <scope>NUCLEOTIDE SEQUENCE</scope>
    <source>
        <strain evidence="4">F2M12</strain>
    </source>
</reference>
<dbReference type="Pfam" id="PF01408">
    <property type="entry name" value="GFO_IDH_MocA"/>
    <property type="match status" value="1"/>
</dbReference>
<keyword evidence="1" id="KW-0732">Signal</keyword>
<gene>
    <name evidence="4" type="ORF">Q4527_17235</name>
</gene>
<evidence type="ECO:0000313" key="5">
    <source>
        <dbReference type="Proteomes" id="UP001170717"/>
    </source>
</evidence>
<dbReference type="SUPFAM" id="SSF51735">
    <property type="entry name" value="NAD(P)-binding Rossmann-fold domains"/>
    <property type="match status" value="1"/>
</dbReference>
<dbReference type="Gene3D" id="3.40.50.720">
    <property type="entry name" value="NAD(P)-binding Rossmann-like Domain"/>
    <property type="match status" value="1"/>
</dbReference>
<dbReference type="GO" id="GO:0000166">
    <property type="term" value="F:nucleotide binding"/>
    <property type="evidence" value="ECO:0007669"/>
    <property type="project" value="InterPro"/>
</dbReference>
<comment type="caution">
    <text evidence="4">The sequence shown here is derived from an EMBL/GenBank/DDBJ whole genome shotgun (WGS) entry which is preliminary data.</text>
</comment>
<dbReference type="InterPro" id="IPR052515">
    <property type="entry name" value="Gfo/Idh/MocA_Oxidoreductase"/>
</dbReference>
<dbReference type="PANTHER" id="PTHR43249:SF1">
    <property type="entry name" value="D-GLUCOSIDE 3-DEHYDROGENASE"/>
    <property type="match status" value="1"/>
</dbReference>
<proteinExistence type="predicted"/>
<organism evidence="4 5">
    <name type="scientific">Alteromonas stellipolaris</name>
    <dbReference type="NCBI Taxonomy" id="233316"/>
    <lineage>
        <taxon>Bacteria</taxon>
        <taxon>Pseudomonadati</taxon>
        <taxon>Pseudomonadota</taxon>
        <taxon>Gammaproteobacteria</taxon>
        <taxon>Alteromonadales</taxon>
        <taxon>Alteromonadaceae</taxon>
        <taxon>Alteromonas/Salinimonas group</taxon>
        <taxon>Alteromonas</taxon>
    </lineage>
</organism>
<feature type="domain" description="GFO/IDH/MocA-like oxidoreductase" evidence="3">
    <location>
        <begin position="129"/>
        <end position="254"/>
    </location>
</feature>
<evidence type="ECO:0000259" key="3">
    <source>
        <dbReference type="Pfam" id="PF22725"/>
    </source>
</evidence>